<keyword evidence="2" id="KW-0808">Transferase</keyword>
<keyword evidence="3" id="KW-0133">Cell shape</keyword>
<dbReference type="SUPFAM" id="SSF55729">
    <property type="entry name" value="Acyl-CoA N-acyltransferases (Nat)"/>
    <property type="match status" value="1"/>
</dbReference>
<sequence length="245" mass="28849">MVWYSRKFYGLNVHDNWFSIRPGILNKFLIHSFNHVREDKWHPFLIREANYTVELDLTKSKEKILDDFARTVKAQVRKSEEDGVICYFDNNIPKFVAFFNEFAKSKGLSPETNERIAFFGDSLRISYAELNGQILAAHTYVYDPEQKIVRQMHSASKRFDENFDRNKIGRANKYLHYRDMLAFKDEGIEVYDFGGYSPPNSKDVIDSLLQFKLDFGGVKKVSSNYFTLPYYIMRNLYIKFGSTKN</sequence>
<dbReference type="InterPro" id="IPR050644">
    <property type="entry name" value="PG_Glycine_Bridge_Synth"/>
</dbReference>
<dbReference type="InterPro" id="IPR003447">
    <property type="entry name" value="FEMABX"/>
</dbReference>
<gene>
    <name evidence="7" type="ORF">L0U88_13950</name>
</gene>
<evidence type="ECO:0000256" key="3">
    <source>
        <dbReference type="ARBA" id="ARBA00022960"/>
    </source>
</evidence>
<organism evidence="7 8">
    <name type="scientific">Flavihumibacter fluminis</name>
    <dbReference type="NCBI Taxonomy" id="2909236"/>
    <lineage>
        <taxon>Bacteria</taxon>
        <taxon>Pseudomonadati</taxon>
        <taxon>Bacteroidota</taxon>
        <taxon>Chitinophagia</taxon>
        <taxon>Chitinophagales</taxon>
        <taxon>Chitinophagaceae</taxon>
        <taxon>Flavihumibacter</taxon>
    </lineage>
</organism>
<dbReference type="RefSeq" id="WP_234866686.1">
    <property type="nucleotide sequence ID" value="NZ_JAKEVY010000003.1"/>
</dbReference>
<keyword evidence="6" id="KW-0961">Cell wall biogenesis/degradation</keyword>
<dbReference type="InterPro" id="IPR016181">
    <property type="entry name" value="Acyl_CoA_acyltransferase"/>
</dbReference>
<dbReference type="PANTHER" id="PTHR36174:SF1">
    <property type="entry name" value="LIPID II:GLYCINE GLYCYLTRANSFERASE"/>
    <property type="match status" value="1"/>
</dbReference>
<name>A0ABS9BJ37_9BACT</name>
<accession>A0ABS9BJ37</accession>
<evidence type="ECO:0000256" key="1">
    <source>
        <dbReference type="ARBA" id="ARBA00009943"/>
    </source>
</evidence>
<keyword evidence="4" id="KW-0573">Peptidoglycan synthesis</keyword>
<evidence type="ECO:0000256" key="2">
    <source>
        <dbReference type="ARBA" id="ARBA00022679"/>
    </source>
</evidence>
<protein>
    <recommendedName>
        <fullName evidence="9">FemAB family protein</fullName>
    </recommendedName>
</protein>
<dbReference type="PANTHER" id="PTHR36174">
    <property type="entry name" value="LIPID II:GLYCINE GLYCYLTRANSFERASE"/>
    <property type="match status" value="1"/>
</dbReference>
<dbReference type="Proteomes" id="UP001200145">
    <property type="component" value="Unassembled WGS sequence"/>
</dbReference>
<evidence type="ECO:0000313" key="8">
    <source>
        <dbReference type="Proteomes" id="UP001200145"/>
    </source>
</evidence>
<dbReference type="PROSITE" id="PS51191">
    <property type="entry name" value="FEMABX"/>
    <property type="match status" value="1"/>
</dbReference>
<comment type="caution">
    <text evidence="7">The sequence shown here is derived from an EMBL/GenBank/DDBJ whole genome shotgun (WGS) entry which is preliminary data.</text>
</comment>
<evidence type="ECO:0000256" key="5">
    <source>
        <dbReference type="ARBA" id="ARBA00023315"/>
    </source>
</evidence>
<dbReference type="EMBL" id="JAKEVY010000003">
    <property type="protein sequence ID" value="MCF1715737.1"/>
    <property type="molecule type" value="Genomic_DNA"/>
</dbReference>
<proteinExistence type="inferred from homology"/>
<comment type="similarity">
    <text evidence="1">Belongs to the FemABX family.</text>
</comment>
<evidence type="ECO:0000256" key="6">
    <source>
        <dbReference type="ARBA" id="ARBA00023316"/>
    </source>
</evidence>
<evidence type="ECO:0000256" key="4">
    <source>
        <dbReference type="ARBA" id="ARBA00022984"/>
    </source>
</evidence>
<reference evidence="7 8" key="1">
    <citation type="submission" date="2022-01" db="EMBL/GenBank/DDBJ databases">
        <title>Flavihumibacter sp. nov., isolated from sediment of a river.</title>
        <authorList>
            <person name="Liu H."/>
        </authorList>
    </citation>
    <scope>NUCLEOTIDE SEQUENCE [LARGE SCALE GENOMIC DNA]</scope>
    <source>
        <strain evidence="7 8">RY-1</strain>
    </source>
</reference>
<keyword evidence="8" id="KW-1185">Reference proteome</keyword>
<evidence type="ECO:0008006" key="9">
    <source>
        <dbReference type="Google" id="ProtNLM"/>
    </source>
</evidence>
<evidence type="ECO:0000313" key="7">
    <source>
        <dbReference type="EMBL" id="MCF1715737.1"/>
    </source>
</evidence>
<dbReference type="Gene3D" id="3.40.630.30">
    <property type="match status" value="1"/>
</dbReference>
<keyword evidence="5" id="KW-0012">Acyltransferase</keyword>